<keyword evidence="4" id="KW-1185">Reference proteome</keyword>
<keyword evidence="2" id="KW-0812">Transmembrane</keyword>
<sequence length="319" mass="35672">MTDFNHVPSLVLFLIGFIFTIILLISMAISRSGFLTSDLGKWILALLVVIVIGSLGMALGIAGLMFYPDWFSLISLPNQIYMAFRFPIGVAVALTNFQIAMERYFLICHEKSVPRQIVFWIGVHAGLTIIILWVCAATAETTNYRRPGGDWQRYLTLVCILQYMALAFGGLTYLYAKTYFHVYKMLKDMQDLVHGNDSEQNALRMRVLTNCILMTLAFSTCYSMEAVITVYSIVSTGFTVPDWLDSLATTVMSCDTIITPLLVMHLHSNVFKSSFIIGSILSKGNKSRPSQINQSQGSQYATKTPKPNISNKSPRSSLH</sequence>
<comment type="caution">
    <text evidence="3">The sequence shown here is derived from an EMBL/GenBank/DDBJ whole genome shotgun (WGS) entry which is preliminary data.</text>
</comment>
<dbReference type="EMBL" id="MCGO01000078">
    <property type="protein sequence ID" value="ORY31348.1"/>
    <property type="molecule type" value="Genomic_DNA"/>
</dbReference>
<evidence type="ECO:0000256" key="2">
    <source>
        <dbReference type="SAM" id="Phobius"/>
    </source>
</evidence>
<feature type="transmembrane region" description="Helical" evidence="2">
    <location>
        <begin position="246"/>
        <end position="266"/>
    </location>
</feature>
<feature type="transmembrane region" description="Helical" evidence="2">
    <location>
        <begin position="117"/>
        <end position="139"/>
    </location>
</feature>
<protein>
    <submittedName>
        <fullName evidence="3">Uncharacterized protein</fullName>
    </submittedName>
</protein>
<keyword evidence="2" id="KW-0472">Membrane</keyword>
<evidence type="ECO:0000313" key="3">
    <source>
        <dbReference type="EMBL" id="ORY31348.1"/>
    </source>
</evidence>
<gene>
    <name evidence="3" type="ORF">BCR33DRAFT_548939</name>
</gene>
<keyword evidence="2" id="KW-1133">Transmembrane helix</keyword>
<dbReference type="SUPFAM" id="SSF81321">
    <property type="entry name" value="Family A G protein-coupled receptor-like"/>
    <property type="match status" value="1"/>
</dbReference>
<dbReference type="Proteomes" id="UP000193642">
    <property type="component" value="Unassembled WGS sequence"/>
</dbReference>
<accession>A0A1Y2B925</accession>
<dbReference type="AlphaFoldDB" id="A0A1Y2B925"/>
<organism evidence="3 4">
    <name type="scientific">Rhizoclosmatium globosum</name>
    <dbReference type="NCBI Taxonomy" id="329046"/>
    <lineage>
        <taxon>Eukaryota</taxon>
        <taxon>Fungi</taxon>
        <taxon>Fungi incertae sedis</taxon>
        <taxon>Chytridiomycota</taxon>
        <taxon>Chytridiomycota incertae sedis</taxon>
        <taxon>Chytridiomycetes</taxon>
        <taxon>Chytridiales</taxon>
        <taxon>Chytriomycetaceae</taxon>
        <taxon>Rhizoclosmatium</taxon>
    </lineage>
</organism>
<feature type="transmembrane region" description="Helical" evidence="2">
    <location>
        <begin position="151"/>
        <end position="176"/>
    </location>
</feature>
<dbReference type="Gene3D" id="1.20.1070.10">
    <property type="entry name" value="Rhodopsin 7-helix transmembrane proteins"/>
    <property type="match status" value="1"/>
</dbReference>
<proteinExistence type="predicted"/>
<reference evidence="3 4" key="1">
    <citation type="submission" date="2016-07" db="EMBL/GenBank/DDBJ databases">
        <title>Pervasive Adenine N6-methylation of Active Genes in Fungi.</title>
        <authorList>
            <consortium name="DOE Joint Genome Institute"/>
            <person name="Mondo S.J."/>
            <person name="Dannebaum R.O."/>
            <person name="Kuo R.C."/>
            <person name="Labutti K."/>
            <person name="Haridas S."/>
            <person name="Kuo A."/>
            <person name="Salamov A."/>
            <person name="Ahrendt S.R."/>
            <person name="Lipzen A."/>
            <person name="Sullivan W."/>
            <person name="Andreopoulos W.B."/>
            <person name="Clum A."/>
            <person name="Lindquist E."/>
            <person name="Daum C."/>
            <person name="Ramamoorthy G.K."/>
            <person name="Gryganskyi A."/>
            <person name="Culley D."/>
            <person name="Magnuson J.K."/>
            <person name="James T.Y."/>
            <person name="O'Malley M.A."/>
            <person name="Stajich J.E."/>
            <person name="Spatafora J.W."/>
            <person name="Visel A."/>
            <person name="Grigoriev I.V."/>
        </authorList>
    </citation>
    <scope>NUCLEOTIDE SEQUENCE [LARGE SCALE GENOMIC DNA]</scope>
    <source>
        <strain evidence="3 4">JEL800</strain>
    </source>
</reference>
<evidence type="ECO:0000313" key="4">
    <source>
        <dbReference type="Proteomes" id="UP000193642"/>
    </source>
</evidence>
<feature type="transmembrane region" description="Helical" evidence="2">
    <location>
        <begin position="42"/>
        <end position="67"/>
    </location>
</feature>
<feature type="transmembrane region" description="Helical" evidence="2">
    <location>
        <begin position="79"/>
        <end position="97"/>
    </location>
</feature>
<name>A0A1Y2B925_9FUNG</name>
<evidence type="ECO:0000256" key="1">
    <source>
        <dbReference type="SAM" id="MobiDB-lite"/>
    </source>
</evidence>
<feature type="region of interest" description="Disordered" evidence="1">
    <location>
        <begin position="283"/>
        <end position="319"/>
    </location>
</feature>
<feature type="transmembrane region" description="Helical" evidence="2">
    <location>
        <begin position="211"/>
        <end position="234"/>
    </location>
</feature>
<feature type="transmembrane region" description="Helical" evidence="2">
    <location>
        <begin position="6"/>
        <end position="30"/>
    </location>
</feature>
<dbReference type="OrthoDB" id="2173632at2759"/>